<dbReference type="OrthoDB" id="3512845at2759"/>
<dbReference type="PANTHER" id="PTHR12083">
    <property type="entry name" value="BIFUNCTIONAL POLYNUCLEOTIDE PHOSPHATASE/KINASE"/>
    <property type="match status" value="1"/>
</dbReference>
<sequence>MPQMLVLVGLPGCGKTAFAKRLVGMVHTWERINQDEMGSRSLCEQHAAKCLKDGKNVVIDRCNFDEDQRKIWVKIAEDAFAPVDALFFDVDVKVCKERVKARSNHPTGVEGKFGTEVVARFDRLLTRPTIYEGFRYIHNVAAHLPPPKKGMTEDEVFCRATIASIMGMFPPSKAPDACKPPPPAPCKVEEVKVAVKVEEKAKCCSHDVKVVCCPPPPAPAPAPAPKPCCTTEIKCCSGHQVKEEVKVTVKVEEETKKKAAVDFCAVDFAGKPPVGTITKPNEGYGTYKETKAMWEDENHTQHFNHSLYNEQADRELAAGREADRRTRHVQHSDHMVNPTAGLARAFDHLSLDRDQEGHEVDCDGKRRHFHDRSHYYHQHEHQENAKAGTARTYEHKHMNNFRHIHADKPDKARTEAFEHRSFNYAYKGGAGFDPEQVMMSSSKNKLKFEDEIKASFHNLPVNDHFSFAQNVKWETEFPTKPNWSVFGGK</sequence>
<dbReference type="Gene3D" id="3.40.50.300">
    <property type="entry name" value="P-loop containing nucleotide triphosphate hydrolases"/>
    <property type="match status" value="1"/>
</dbReference>
<proteinExistence type="predicted"/>
<accession>A0A9W8BBC1</accession>
<evidence type="ECO:0000313" key="2">
    <source>
        <dbReference type="Proteomes" id="UP001150907"/>
    </source>
</evidence>
<dbReference type="GO" id="GO:0046403">
    <property type="term" value="F:polynucleotide 3'-phosphatase activity"/>
    <property type="evidence" value="ECO:0007669"/>
    <property type="project" value="TreeGrafter"/>
</dbReference>
<comment type="caution">
    <text evidence="1">The sequence shown here is derived from an EMBL/GenBank/DDBJ whole genome shotgun (WGS) entry which is preliminary data.</text>
</comment>
<dbReference type="Proteomes" id="UP001150907">
    <property type="component" value="Unassembled WGS sequence"/>
</dbReference>
<dbReference type="Pfam" id="PF13671">
    <property type="entry name" value="AAA_33"/>
    <property type="match status" value="1"/>
</dbReference>
<dbReference type="GO" id="GO:0003690">
    <property type="term" value="F:double-stranded DNA binding"/>
    <property type="evidence" value="ECO:0007669"/>
    <property type="project" value="TreeGrafter"/>
</dbReference>
<dbReference type="GO" id="GO:0006281">
    <property type="term" value="P:DNA repair"/>
    <property type="evidence" value="ECO:0007669"/>
    <property type="project" value="TreeGrafter"/>
</dbReference>
<gene>
    <name evidence="1" type="ORF">H4R26_004096</name>
</gene>
<evidence type="ECO:0008006" key="3">
    <source>
        <dbReference type="Google" id="ProtNLM"/>
    </source>
</evidence>
<dbReference type="SUPFAM" id="SSF52540">
    <property type="entry name" value="P-loop containing nucleoside triphosphate hydrolases"/>
    <property type="match status" value="1"/>
</dbReference>
<organism evidence="1 2">
    <name type="scientific">Coemansia thaxteri</name>
    <dbReference type="NCBI Taxonomy" id="2663907"/>
    <lineage>
        <taxon>Eukaryota</taxon>
        <taxon>Fungi</taxon>
        <taxon>Fungi incertae sedis</taxon>
        <taxon>Zoopagomycota</taxon>
        <taxon>Kickxellomycotina</taxon>
        <taxon>Kickxellomycetes</taxon>
        <taxon>Kickxellales</taxon>
        <taxon>Kickxellaceae</taxon>
        <taxon>Coemansia</taxon>
    </lineage>
</organism>
<name>A0A9W8BBC1_9FUNG</name>
<dbReference type="EMBL" id="JANBQF010000399">
    <property type="protein sequence ID" value="KAJ2001512.1"/>
    <property type="molecule type" value="Genomic_DNA"/>
</dbReference>
<protein>
    <recommendedName>
        <fullName evidence="3">Transcription factor</fullName>
    </recommendedName>
</protein>
<keyword evidence="2" id="KW-1185">Reference proteome</keyword>
<dbReference type="InterPro" id="IPR027417">
    <property type="entry name" value="P-loop_NTPase"/>
</dbReference>
<reference evidence="1" key="1">
    <citation type="submission" date="2022-07" db="EMBL/GenBank/DDBJ databases">
        <title>Phylogenomic reconstructions and comparative analyses of Kickxellomycotina fungi.</title>
        <authorList>
            <person name="Reynolds N.K."/>
            <person name="Stajich J.E."/>
            <person name="Barry K."/>
            <person name="Grigoriev I.V."/>
            <person name="Crous P."/>
            <person name="Smith M.E."/>
        </authorList>
    </citation>
    <scope>NUCLEOTIDE SEQUENCE</scope>
    <source>
        <strain evidence="1">IMI 214461</strain>
    </source>
</reference>
<dbReference type="PANTHER" id="PTHR12083:SF9">
    <property type="entry name" value="BIFUNCTIONAL POLYNUCLEOTIDE PHOSPHATASE_KINASE"/>
    <property type="match status" value="1"/>
</dbReference>
<dbReference type="GO" id="GO:0046404">
    <property type="term" value="F:ATP-dependent polydeoxyribonucleotide 5'-hydroxyl-kinase activity"/>
    <property type="evidence" value="ECO:0007669"/>
    <property type="project" value="TreeGrafter"/>
</dbReference>
<evidence type="ECO:0000313" key="1">
    <source>
        <dbReference type="EMBL" id="KAJ2001512.1"/>
    </source>
</evidence>
<dbReference type="AlphaFoldDB" id="A0A9W8BBC1"/>